<organism evidence="1 2">
    <name type="scientific">Pseudoalteromonas prydzensis</name>
    <dbReference type="NCBI Taxonomy" id="182141"/>
    <lineage>
        <taxon>Bacteria</taxon>
        <taxon>Pseudomonadati</taxon>
        <taxon>Pseudomonadota</taxon>
        <taxon>Gammaproteobacteria</taxon>
        <taxon>Alteromonadales</taxon>
        <taxon>Pseudoalteromonadaceae</taxon>
        <taxon>Pseudoalteromonas</taxon>
    </lineage>
</organism>
<name>A0ABR9FPC1_9GAMM</name>
<keyword evidence="2" id="KW-1185">Reference proteome</keyword>
<proteinExistence type="predicted"/>
<protein>
    <recommendedName>
        <fullName evidence="3">Nucleotidyltransferase family protein</fullName>
    </recommendedName>
</protein>
<dbReference type="EMBL" id="RRZA01000049">
    <property type="protein sequence ID" value="MBE0458678.1"/>
    <property type="molecule type" value="Genomic_DNA"/>
</dbReference>
<dbReference type="RefSeq" id="WP_192542301.1">
    <property type="nucleotide sequence ID" value="NZ_RRZA01000049.1"/>
</dbReference>
<sequence length="137" mass="15166">MQNTSLNVASKLPRGLVELYRLINAQADALAISYLVIGATARDIILHHGFGAAIERGTRDVDFAIQVKSWQQFEQLKAKLFTNGFKAHEKKAHQLIISLTGDDEWESTKRSAKFSQQVVPSELSGLIHINNGAVCLH</sequence>
<evidence type="ECO:0000313" key="2">
    <source>
        <dbReference type="Proteomes" id="UP000707245"/>
    </source>
</evidence>
<evidence type="ECO:0008006" key="3">
    <source>
        <dbReference type="Google" id="ProtNLM"/>
    </source>
</evidence>
<gene>
    <name evidence="1" type="ORF">EI167_14735</name>
</gene>
<dbReference type="Proteomes" id="UP000707245">
    <property type="component" value="Unassembled WGS sequence"/>
</dbReference>
<accession>A0ABR9FPC1</accession>
<evidence type="ECO:0000313" key="1">
    <source>
        <dbReference type="EMBL" id="MBE0458678.1"/>
    </source>
</evidence>
<comment type="caution">
    <text evidence="1">The sequence shown here is derived from an EMBL/GenBank/DDBJ whole genome shotgun (WGS) entry which is preliminary data.</text>
</comment>
<reference evidence="1 2" key="1">
    <citation type="submission" date="2020-07" db="EMBL/GenBank/DDBJ databases">
        <title>Halophilic bacteria isolated from french cheeses.</title>
        <authorList>
            <person name="Kothe C.I."/>
            <person name="Farah-Kraiem B."/>
            <person name="Renault P."/>
            <person name="Dridi B."/>
        </authorList>
    </citation>
    <scope>NUCLEOTIDE SEQUENCE [LARGE SCALE GENOMIC DNA]</scope>
    <source>
        <strain evidence="1 2">FME14</strain>
    </source>
</reference>